<keyword evidence="2" id="KW-0732">Signal</keyword>
<reference evidence="3 4" key="1">
    <citation type="submission" date="2018-01" db="EMBL/GenBank/DDBJ databases">
        <authorList>
            <person name="Clerissi C."/>
        </authorList>
    </citation>
    <scope>NUCLEOTIDE SEQUENCE [LARGE SCALE GENOMIC DNA]</scope>
    <source>
        <strain evidence="3">Cupriavidus taiwanensis STM 3521</strain>
    </source>
</reference>
<feature type="signal peptide" evidence="2">
    <location>
        <begin position="1"/>
        <end position="23"/>
    </location>
</feature>
<feature type="region of interest" description="Disordered" evidence="1">
    <location>
        <begin position="21"/>
        <end position="63"/>
    </location>
</feature>
<feature type="compositionally biased region" description="Basic residues" evidence="1">
    <location>
        <begin position="24"/>
        <end position="42"/>
    </location>
</feature>
<evidence type="ECO:0000256" key="2">
    <source>
        <dbReference type="SAM" id="SignalP"/>
    </source>
</evidence>
<evidence type="ECO:0000256" key="1">
    <source>
        <dbReference type="SAM" id="MobiDB-lite"/>
    </source>
</evidence>
<evidence type="ECO:0008006" key="5">
    <source>
        <dbReference type="Google" id="ProtNLM"/>
    </source>
</evidence>
<name>A0A976A1W8_9BURK</name>
<proteinExistence type="predicted"/>
<comment type="caution">
    <text evidence="3">The sequence shown here is derived from an EMBL/GenBank/DDBJ whole genome shotgun (WGS) entry which is preliminary data.</text>
</comment>
<gene>
    <name evidence="3" type="ORF">CBM2589_B270017</name>
</gene>
<evidence type="ECO:0000313" key="4">
    <source>
        <dbReference type="Proteomes" id="UP000256297"/>
    </source>
</evidence>
<feature type="chain" id="PRO_5037560909" description="Secreted protein" evidence="2">
    <location>
        <begin position="24"/>
        <end position="134"/>
    </location>
</feature>
<organism evidence="3 4">
    <name type="scientific">Cupriavidus taiwanensis</name>
    <dbReference type="NCBI Taxonomy" id="164546"/>
    <lineage>
        <taxon>Bacteria</taxon>
        <taxon>Pseudomonadati</taxon>
        <taxon>Pseudomonadota</taxon>
        <taxon>Betaproteobacteria</taxon>
        <taxon>Burkholderiales</taxon>
        <taxon>Burkholderiaceae</taxon>
        <taxon>Cupriavidus</taxon>
    </lineage>
</organism>
<dbReference type="Proteomes" id="UP000256297">
    <property type="component" value="Chromosome CBM2589_b"/>
</dbReference>
<protein>
    <recommendedName>
        <fullName evidence="5">Secreted protein</fullName>
    </recommendedName>
</protein>
<dbReference type="AlphaFoldDB" id="A0A976A1W8"/>
<evidence type="ECO:0000313" key="3">
    <source>
        <dbReference type="EMBL" id="SOY52555.1"/>
    </source>
</evidence>
<sequence length="134" mass="15009">MKSARAWRKCTASVLIMANAARAARPHRAASRRPPTRRHRRPAAAERSRQRGLSAAAREPTKRARLTAARFFCPFSGQPGPLRGRNPLARAQTPVECRFPVCRNLRTTSPVLRSARVGDTRQRHQTRIWPGPTG</sequence>
<dbReference type="EMBL" id="OFSP01000020">
    <property type="protein sequence ID" value="SOY52555.1"/>
    <property type="molecule type" value="Genomic_DNA"/>
</dbReference>
<accession>A0A976A1W8</accession>